<dbReference type="Pfam" id="PF16158">
    <property type="entry name" value="N_BRCA1_IG"/>
    <property type="match status" value="1"/>
</dbReference>
<feature type="region of interest" description="Disordered" evidence="1">
    <location>
        <begin position="371"/>
        <end position="411"/>
    </location>
</feature>
<dbReference type="Gene3D" id="3.10.20.90">
    <property type="entry name" value="Phosphatidylinositol 3-kinase Catalytic Subunit, Chain A, domain 1"/>
    <property type="match status" value="1"/>
</dbReference>
<dbReference type="PANTHER" id="PTHR20930:SF0">
    <property type="entry name" value="PROTEIN ILRUN"/>
    <property type="match status" value="1"/>
</dbReference>
<dbReference type="Gene3D" id="2.60.40.10">
    <property type="entry name" value="Immunoglobulins"/>
    <property type="match status" value="1"/>
</dbReference>
<dbReference type="InterPro" id="IPR009060">
    <property type="entry name" value="UBA-like_sf"/>
</dbReference>
<feature type="compositionally biased region" description="Polar residues" evidence="1">
    <location>
        <begin position="993"/>
        <end position="1008"/>
    </location>
</feature>
<gene>
    <name evidence="3" type="ORF">Pmani_018994</name>
</gene>
<evidence type="ECO:0000313" key="3">
    <source>
        <dbReference type="EMBL" id="KAK4309378.1"/>
    </source>
</evidence>
<dbReference type="SUPFAM" id="SSF54277">
    <property type="entry name" value="CAD &amp; PB1 domains"/>
    <property type="match status" value="1"/>
</dbReference>
<feature type="compositionally biased region" description="Polar residues" evidence="1">
    <location>
        <begin position="1074"/>
        <end position="1090"/>
    </location>
</feature>
<evidence type="ECO:0000259" key="2">
    <source>
        <dbReference type="Pfam" id="PF16158"/>
    </source>
</evidence>
<dbReference type="SUPFAM" id="SSF46934">
    <property type="entry name" value="UBA-like"/>
    <property type="match status" value="1"/>
</dbReference>
<feature type="region of interest" description="Disordered" evidence="1">
    <location>
        <begin position="1152"/>
        <end position="1191"/>
    </location>
</feature>
<feature type="region of interest" description="Disordered" evidence="1">
    <location>
        <begin position="1035"/>
        <end position="1058"/>
    </location>
</feature>
<dbReference type="Proteomes" id="UP001292094">
    <property type="component" value="Unassembled WGS sequence"/>
</dbReference>
<organism evidence="3 4">
    <name type="scientific">Petrolisthes manimaculis</name>
    <dbReference type="NCBI Taxonomy" id="1843537"/>
    <lineage>
        <taxon>Eukaryota</taxon>
        <taxon>Metazoa</taxon>
        <taxon>Ecdysozoa</taxon>
        <taxon>Arthropoda</taxon>
        <taxon>Crustacea</taxon>
        <taxon>Multicrustacea</taxon>
        <taxon>Malacostraca</taxon>
        <taxon>Eumalacostraca</taxon>
        <taxon>Eucarida</taxon>
        <taxon>Decapoda</taxon>
        <taxon>Pleocyemata</taxon>
        <taxon>Anomura</taxon>
        <taxon>Galatheoidea</taxon>
        <taxon>Porcellanidae</taxon>
        <taxon>Petrolisthes</taxon>
    </lineage>
</organism>
<protein>
    <recommendedName>
        <fullName evidence="2">Nbr1 FW domain-containing protein</fullName>
    </recommendedName>
</protein>
<dbReference type="InterPro" id="IPR032350">
    <property type="entry name" value="Nbr1_FW"/>
</dbReference>
<dbReference type="AlphaFoldDB" id="A0AAE1U3Y2"/>
<feature type="compositionally biased region" description="Polar residues" evidence="1">
    <location>
        <begin position="731"/>
        <end position="741"/>
    </location>
</feature>
<keyword evidence="4" id="KW-1185">Reference proteome</keyword>
<feature type="compositionally biased region" description="Polar residues" evidence="1">
    <location>
        <begin position="314"/>
        <end position="336"/>
    </location>
</feature>
<name>A0AAE1U3Y2_9EUCA</name>
<feature type="region of interest" description="Disordered" evidence="1">
    <location>
        <begin position="932"/>
        <end position="1016"/>
    </location>
</feature>
<dbReference type="Gene3D" id="1.10.8.10">
    <property type="entry name" value="DNA helicase RuvA subunit, C-terminal domain"/>
    <property type="match status" value="1"/>
</dbReference>
<feature type="region of interest" description="Disordered" evidence="1">
    <location>
        <begin position="451"/>
        <end position="474"/>
    </location>
</feature>
<feature type="compositionally biased region" description="Polar residues" evidence="1">
    <location>
        <begin position="966"/>
        <end position="983"/>
    </location>
</feature>
<feature type="region of interest" description="Disordered" evidence="1">
    <location>
        <begin position="314"/>
        <end position="350"/>
    </location>
</feature>
<comment type="caution">
    <text evidence="3">The sequence shown here is derived from an EMBL/GenBank/DDBJ whole genome shotgun (WGS) entry which is preliminary data.</text>
</comment>
<proteinExistence type="predicted"/>
<feature type="compositionally biased region" description="Basic and acidic residues" evidence="1">
    <location>
        <begin position="933"/>
        <end position="953"/>
    </location>
</feature>
<evidence type="ECO:0000313" key="4">
    <source>
        <dbReference type="Proteomes" id="UP001292094"/>
    </source>
</evidence>
<feature type="compositionally biased region" description="Basic and acidic residues" evidence="1">
    <location>
        <begin position="1164"/>
        <end position="1188"/>
    </location>
</feature>
<dbReference type="CDD" id="cd14947">
    <property type="entry name" value="NBR1_like"/>
    <property type="match status" value="1"/>
</dbReference>
<accession>A0AAE1U3Y2</accession>
<dbReference type="InterPro" id="IPR013783">
    <property type="entry name" value="Ig-like_fold"/>
</dbReference>
<feature type="region of interest" description="Disordered" evidence="1">
    <location>
        <begin position="707"/>
        <end position="769"/>
    </location>
</feature>
<feature type="compositionally biased region" description="Basic and acidic residues" evidence="1">
    <location>
        <begin position="707"/>
        <end position="719"/>
    </location>
</feature>
<feature type="region of interest" description="Disordered" evidence="1">
    <location>
        <begin position="1074"/>
        <end position="1120"/>
    </location>
</feature>
<evidence type="ECO:0000256" key="1">
    <source>
        <dbReference type="SAM" id="MobiDB-lite"/>
    </source>
</evidence>
<reference evidence="3" key="1">
    <citation type="submission" date="2023-11" db="EMBL/GenBank/DDBJ databases">
        <title>Genome assemblies of two species of porcelain crab, Petrolisthes cinctipes and Petrolisthes manimaculis (Anomura: Porcellanidae).</title>
        <authorList>
            <person name="Angst P."/>
        </authorList>
    </citation>
    <scope>NUCLEOTIDE SEQUENCE</scope>
    <source>
        <strain evidence="3">PB745_02</strain>
        <tissue evidence="3">Gill</tissue>
    </source>
</reference>
<sequence>MKYGIHGEFDDPPDECFGTDEANKRLIMNGNNAARGGVGVGWNSNTSSKMEAVVFSIQFYGKTVGEVGLLDQDLSELDWKKFKSYIFQNLLSVNNQENICVSYNDDEGDKLPIDSEEEYREALKVAKKKAEAHDKLVLDITRQGGLPTVLSMVSSGIKRVSSSPPKEGGMSFFKASSPPKESLGFAGRGHVTERKLLPTFLSSERNDGVSEGRRGWGRTRAKEVPLVERQHLDQPPPWFTNYMAKFREEVSQETAKKVTEMLKGSDMTPPPLPSEPRPIVTPPFHPVPTPLEPDPIDDLQIKFSRCSLLSQGACNTSKVTPSTRQASSGTSNNNVESLECGNRGKKKGRAEVVSIPLKKLGCASACDIKGRKKGKGEHNTTVTVQVKKGSDKGDTNDTGAKSKKPMTEDERLSRKLEERLVRLGEKFSRLQEKWEEKQIKKHDKLVEKLHKQQERLERKKPASKFPEEMDRTSRTQEKVLAKMEGLRKKQSCSPEELNKLRKMVDKQHRVITAEQRQQRRNERKAGNWKAGKAKKVSIDDKAFPVDASLLHAALQELEALAEDSPSETSHLATQGYDARYIKDITFPDGSEVAPGAEFIKTWRVANSGIWTWNEKTTLCKWTQVRFRDAPAGWKLKPALKKIVCPPLEPGQESDISITFTAPSEPGWYATHWRFCQRGRLFGNQMWCAVHVVDNPDSNAVLAGSLEVPERDKRSEEEPGLHTPQEKVPQGDDNTSDNTSGVATMVEEVQEVEAREEVPASPSEEPTDQTDCEFGIVEDYYDAEDPVPHQLSQRVECSSPTKPDEETVAMDQDKQSLDLMDLISFEEEAELVTSGSSTPVMIATPPGAKSVIPLKDIARESVESLREALNVKAGRSVPRRCCVDEMSDSSGSLSELDSEDQAILNESDTENSDYEYYVVHIPDCFDLPESYTSEQKHDVALPTTNKEETERPESPDFLTADEDDRTTTIVTSTGSPHTQQQEVPSASVCGEGDSTLTESSCATNNNHPQTLKIVPQSGLPVPRKVKYQIADSQETTLAAEGKNSSESTQPPQDHTRATWKSGTQSLTGVVCEQPLSAQTQHKQGGSINSSRGEGAEAMAAGGESKTESGNEGEVAEGGQDAALPDELVSIIPEDLVRGVWNTARTFITRINQEMLSPSGNSPGRLDGEENEPTREDRSPPAEELNRQEESTQSIAAAPECDREMPLLPPPLQQLADMGFTNHEVNQRLLTKYNNDVACAVAELIVLNFQ</sequence>
<feature type="domain" description="Nbr1 FW" evidence="2">
    <location>
        <begin position="585"/>
        <end position="691"/>
    </location>
</feature>
<dbReference type="PANTHER" id="PTHR20930">
    <property type="entry name" value="OVARIAN CARCINOMA ANTIGEN CA125-RELATED"/>
    <property type="match status" value="1"/>
</dbReference>
<dbReference type="EMBL" id="JAWZYT010001758">
    <property type="protein sequence ID" value="KAK4309378.1"/>
    <property type="molecule type" value="Genomic_DNA"/>
</dbReference>